<dbReference type="PANTHER" id="PTHR46333:SF2">
    <property type="entry name" value="CYTOKINESIS PROTEIN 3"/>
    <property type="match status" value="1"/>
</dbReference>
<accession>F9DQX2</accession>
<dbReference type="RefSeq" id="WP_009766069.1">
    <property type="nucleotide sequence ID" value="NZ_GL982997.1"/>
</dbReference>
<dbReference type="SUPFAM" id="SSF54001">
    <property type="entry name" value="Cysteine proteinases"/>
    <property type="match status" value="1"/>
</dbReference>
<evidence type="ECO:0000259" key="3">
    <source>
        <dbReference type="SMART" id="SM00460"/>
    </source>
</evidence>
<comment type="caution">
    <text evidence="4">The sequence shown here is derived from an EMBL/GenBank/DDBJ whole genome shotgun (WGS) entry which is preliminary data.</text>
</comment>
<feature type="domain" description="Transglutaminase-like" evidence="3">
    <location>
        <begin position="178"/>
        <end position="234"/>
    </location>
</feature>
<dbReference type="eggNOG" id="COG5279">
    <property type="taxonomic scope" value="Bacteria"/>
</dbReference>
<evidence type="ECO:0000313" key="5">
    <source>
        <dbReference type="Proteomes" id="UP000005316"/>
    </source>
</evidence>
<dbReference type="Proteomes" id="UP000005316">
    <property type="component" value="Unassembled WGS sequence"/>
</dbReference>
<dbReference type="Pfam" id="PF13205">
    <property type="entry name" value="Big_5"/>
    <property type="match status" value="1"/>
</dbReference>
<dbReference type="HOGENOM" id="CLU_541532_0_0_9"/>
<evidence type="ECO:0000256" key="2">
    <source>
        <dbReference type="SAM" id="SignalP"/>
    </source>
</evidence>
<organism evidence="4 5">
    <name type="scientific">Sporosarcina newyorkensis 2681</name>
    <dbReference type="NCBI Taxonomy" id="1027292"/>
    <lineage>
        <taxon>Bacteria</taxon>
        <taxon>Bacillati</taxon>
        <taxon>Bacillota</taxon>
        <taxon>Bacilli</taxon>
        <taxon>Bacillales</taxon>
        <taxon>Caryophanaceae</taxon>
        <taxon>Sporosarcina</taxon>
    </lineage>
</organism>
<dbReference type="InterPro" id="IPR052557">
    <property type="entry name" value="CAP/Cytokinesis_protein"/>
</dbReference>
<protein>
    <recommendedName>
        <fullName evidence="3">Transglutaminase-like domain-containing protein</fullName>
    </recommendedName>
</protein>
<dbReference type="Pfam" id="PF01841">
    <property type="entry name" value="Transglut_core"/>
    <property type="match status" value="1"/>
</dbReference>
<dbReference type="Gene3D" id="2.60.40.1220">
    <property type="match status" value="1"/>
</dbReference>
<dbReference type="AlphaFoldDB" id="F9DQX2"/>
<dbReference type="Gene3D" id="3.10.620.30">
    <property type="match status" value="1"/>
</dbReference>
<dbReference type="Pfam" id="PF16472">
    <property type="entry name" value="DUF5050"/>
    <property type="match status" value="1"/>
</dbReference>
<dbReference type="InterPro" id="IPR038765">
    <property type="entry name" value="Papain-like_cys_pep_sf"/>
</dbReference>
<dbReference type="InterPro" id="IPR032812">
    <property type="entry name" value="SbsA_Ig"/>
</dbReference>
<name>F9DQX2_9BACL</name>
<dbReference type="GO" id="GO:0005737">
    <property type="term" value="C:cytoplasm"/>
    <property type="evidence" value="ECO:0007669"/>
    <property type="project" value="TreeGrafter"/>
</dbReference>
<evidence type="ECO:0000313" key="4">
    <source>
        <dbReference type="EMBL" id="EGQ26811.1"/>
    </source>
</evidence>
<dbReference type="EMBL" id="AFPZ01000030">
    <property type="protein sequence ID" value="EGQ26811.1"/>
    <property type="molecule type" value="Genomic_DNA"/>
</dbReference>
<sequence length="490" mass="54804">MNKSLTISFTFLLSLFLFVHPADADVNTTAKLSISEETAIAKTAGVASNSYNMILEALLHGEETGYFDTAEVSYKEVGSIIKAVTNEHPEVMYYSGATLWSNGKIEFKYSKPPSVVRANQSAVQNETSKVLSSIIKPGSSDFDKVKAIHDYLALHNAYDYDNFRNNTVPADSYTAYGALITGIAVCDGYTKAAQLLMNQLGIENQYVFGYGNGGAHSWNLVKLDGQYYFMDITWDDPVPNTPGNVRYDYFLVTSKVLRKDHSWNEASWPVASSSKYAYFNDFGKLIEDGNTYYYSSNSDNAKLYRVNKDGTAKQKINDVQAPYFALAGDWIYFSNYSHSGYLFKMKKDGSSKTQLNDHHSTDLRIEGKTLYYVDRVTGKETSLAIEIPDEIPQVKPVGEVVKPSKTWTITFNQEVDPLSLTKENIFVKTSTGDFVPVTIQLDRTDAHKVQVYAPTGGYDTNQNYTLTVRKVSSKLGLPLKESKTKDFHVQ</sequence>
<dbReference type="SMART" id="SM00460">
    <property type="entry name" value="TGc"/>
    <property type="match status" value="1"/>
</dbReference>
<dbReference type="PANTHER" id="PTHR46333">
    <property type="entry name" value="CYTOKINESIS PROTEIN 3"/>
    <property type="match status" value="1"/>
</dbReference>
<dbReference type="SUPFAM" id="SSF69304">
    <property type="entry name" value="Tricorn protease N-terminal domain"/>
    <property type="match status" value="1"/>
</dbReference>
<proteinExistence type="predicted"/>
<dbReference type="InterPro" id="IPR002931">
    <property type="entry name" value="Transglutaminase-like"/>
</dbReference>
<reference evidence="4 5" key="1">
    <citation type="submission" date="2011-04" db="EMBL/GenBank/DDBJ databases">
        <authorList>
            <person name="Muzny D."/>
            <person name="Qin X."/>
            <person name="Deng J."/>
            <person name="Jiang H."/>
            <person name="Liu Y."/>
            <person name="Qu J."/>
            <person name="Song X.-Z."/>
            <person name="Zhang L."/>
            <person name="Thornton R."/>
            <person name="Coyle M."/>
            <person name="Francisco L."/>
            <person name="Jackson L."/>
            <person name="Javaid M."/>
            <person name="Korchina V."/>
            <person name="Kovar C."/>
            <person name="Mata R."/>
            <person name="Mathew T."/>
            <person name="Ngo R."/>
            <person name="Nguyen L."/>
            <person name="Nguyen N."/>
            <person name="Okwuonu G."/>
            <person name="Ongeri F."/>
            <person name="Pham C."/>
            <person name="Simmons D."/>
            <person name="Wilczek-Boney K."/>
            <person name="Hale W."/>
            <person name="Jakkamsetti A."/>
            <person name="Pham P."/>
            <person name="Ruth R."/>
            <person name="San Lucas F."/>
            <person name="Warren J."/>
            <person name="Zhang J."/>
            <person name="Zhao Z."/>
            <person name="Zhou C."/>
            <person name="Zhu D."/>
            <person name="Lee S."/>
            <person name="Bess C."/>
            <person name="Blankenburg K."/>
            <person name="Forbes L."/>
            <person name="Fu Q."/>
            <person name="Gubbala S."/>
            <person name="Hirani K."/>
            <person name="Jayaseelan J.C."/>
            <person name="Lara F."/>
            <person name="Munidasa M."/>
            <person name="Palculict T."/>
            <person name="Patil S."/>
            <person name="Pu L.-L."/>
            <person name="Saada N."/>
            <person name="Tang L."/>
            <person name="Weissenberger G."/>
            <person name="Zhu Y."/>
            <person name="Hemphill L."/>
            <person name="Shang Y."/>
            <person name="Youmans B."/>
            <person name="Ayvaz T."/>
            <person name="Ross M."/>
            <person name="Santibanez J."/>
            <person name="Aqrawi P."/>
            <person name="Gross S."/>
            <person name="Joshi V."/>
            <person name="Fowler G."/>
            <person name="Nazareth L."/>
            <person name="Reid J."/>
            <person name="Worley K."/>
            <person name="Petrosino J."/>
            <person name="Highlander S."/>
            <person name="Gibbs R."/>
        </authorList>
    </citation>
    <scope>NUCLEOTIDE SEQUENCE [LARGE SCALE GENOMIC DNA]</scope>
    <source>
        <strain evidence="4 5">2681</strain>
    </source>
</reference>
<dbReference type="InterPro" id="IPR032485">
    <property type="entry name" value="LRP1-like_beta_prop"/>
</dbReference>
<feature type="signal peptide" evidence="2">
    <location>
        <begin position="1"/>
        <end position="24"/>
    </location>
</feature>
<dbReference type="OrthoDB" id="9788327at2"/>
<feature type="chain" id="PRO_5003381787" description="Transglutaminase-like domain-containing protein" evidence="2">
    <location>
        <begin position="25"/>
        <end position="490"/>
    </location>
</feature>
<keyword evidence="1 2" id="KW-0732">Signal</keyword>
<dbReference type="Gene3D" id="2.120.10.30">
    <property type="entry name" value="TolB, C-terminal domain"/>
    <property type="match status" value="1"/>
</dbReference>
<evidence type="ECO:0000256" key="1">
    <source>
        <dbReference type="ARBA" id="ARBA00022729"/>
    </source>
</evidence>
<dbReference type="InterPro" id="IPR011042">
    <property type="entry name" value="6-blade_b-propeller_TolB-like"/>
</dbReference>
<dbReference type="InterPro" id="IPR014755">
    <property type="entry name" value="Cu-Rt/internalin_Ig-like"/>
</dbReference>
<gene>
    <name evidence="4" type="ORF">HMPREF9372_1202</name>
</gene>